<keyword evidence="8" id="KW-1185">Reference proteome</keyword>
<organism evidence="7 8">
    <name type="scientific">Candidatus Frankia alpina</name>
    <dbReference type="NCBI Taxonomy" id="2699483"/>
    <lineage>
        <taxon>Bacteria</taxon>
        <taxon>Bacillati</taxon>
        <taxon>Actinomycetota</taxon>
        <taxon>Actinomycetes</taxon>
        <taxon>Frankiales</taxon>
        <taxon>Frankiaceae</taxon>
        <taxon>Frankia</taxon>
    </lineage>
</organism>
<dbReference type="InterPro" id="IPR012340">
    <property type="entry name" value="NA-bd_OB-fold"/>
</dbReference>
<keyword evidence="3 5" id="KW-1133">Transmembrane helix</keyword>
<feature type="transmembrane region" description="Helical" evidence="5">
    <location>
        <begin position="46"/>
        <end position="64"/>
    </location>
</feature>
<feature type="domain" description="NfeD-like C-terminal" evidence="6">
    <location>
        <begin position="83"/>
        <end position="140"/>
    </location>
</feature>
<dbReference type="Gene3D" id="2.40.50.140">
    <property type="entry name" value="Nucleic acid-binding proteins"/>
    <property type="match status" value="1"/>
</dbReference>
<keyword evidence="4 5" id="KW-0472">Membrane</keyword>
<keyword evidence="2 5" id="KW-0812">Transmembrane</keyword>
<proteinExistence type="predicted"/>
<dbReference type="AlphaFoldDB" id="A0A4S5ES89"/>
<evidence type="ECO:0000256" key="5">
    <source>
        <dbReference type="SAM" id="Phobius"/>
    </source>
</evidence>
<evidence type="ECO:0000256" key="3">
    <source>
        <dbReference type="ARBA" id="ARBA00022989"/>
    </source>
</evidence>
<evidence type="ECO:0000313" key="8">
    <source>
        <dbReference type="Proteomes" id="UP000305282"/>
    </source>
</evidence>
<name>A0A4S5ES89_9ACTN</name>
<dbReference type="RefSeq" id="WP_136447335.1">
    <property type="nucleotide sequence ID" value="NZ_CADCWT010000016.1"/>
</dbReference>
<comment type="subcellular location">
    <subcellularLocation>
        <location evidence="1">Membrane</location>
        <topology evidence="1">Multi-pass membrane protein</topology>
    </subcellularLocation>
</comment>
<dbReference type="InterPro" id="IPR002810">
    <property type="entry name" value="NfeD-like_C"/>
</dbReference>
<sequence length="144" mass="15214">MADWAIWVVVAGALLVGELFTLDLTLVMFSLAALVGAAVALLGVDAAWQIAGFVVAAGGLGLGLRPVARRHLQRTPELRTGTDALVGERALVLERVDGEGGRVKIKGEVWSARSYPTTTVLEVGSEGRVLRIDGATAIVHRFEI</sequence>
<evidence type="ECO:0000313" key="7">
    <source>
        <dbReference type="EMBL" id="THJ75308.1"/>
    </source>
</evidence>
<dbReference type="InterPro" id="IPR052165">
    <property type="entry name" value="Membrane_assoc_protease"/>
</dbReference>
<dbReference type="OrthoDB" id="9792945at2"/>
<reference evidence="7 8" key="1">
    <citation type="submission" date="2019-04" db="EMBL/GenBank/DDBJ databases">
        <title>Draft genome sequences for three unisolated Alnus-infective Frankia Sp+ strains, AgTrS, AiOr and AvVan, the first sequenced Frankia strains able to sporulate in-planta.</title>
        <authorList>
            <person name="Bethencourt L."/>
            <person name="Vautrin F."/>
            <person name="Taib N."/>
            <person name="Dubost A."/>
            <person name="Castro-Garcia L."/>
            <person name="Imbaud O."/>
            <person name="Abrouk D."/>
            <person name="Fournier P."/>
            <person name="Briolay J."/>
            <person name="Nguyen A."/>
            <person name="Normand P."/>
            <person name="Fernandez M.P."/>
            <person name="Brochier-Armanet C."/>
            <person name="Herrera-Belaroussi A."/>
        </authorList>
    </citation>
    <scope>NUCLEOTIDE SEQUENCE [LARGE SCALE GENOMIC DNA]</scope>
    <source>
        <strain evidence="7 8">AvVan</strain>
    </source>
</reference>
<gene>
    <name evidence="7" type="ORF">E7Y31_06190</name>
</gene>
<protein>
    <submittedName>
        <fullName evidence="7">NfeD family protein</fullName>
    </submittedName>
</protein>
<dbReference type="EMBL" id="SSXH01000094">
    <property type="protein sequence ID" value="THJ75308.1"/>
    <property type="molecule type" value="Genomic_DNA"/>
</dbReference>
<evidence type="ECO:0000256" key="1">
    <source>
        <dbReference type="ARBA" id="ARBA00004141"/>
    </source>
</evidence>
<dbReference type="PANTHER" id="PTHR33507:SF3">
    <property type="entry name" value="INNER MEMBRANE PROTEIN YBBJ"/>
    <property type="match status" value="1"/>
</dbReference>
<accession>A0A4S5ES89</accession>
<dbReference type="GO" id="GO:0005886">
    <property type="term" value="C:plasma membrane"/>
    <property type="evidence" value="ECO:0007669"/>
    <property type="project" value="TreeGrafter"/>
</dbReference>
<dbReference type="SUPFAM" id="SSF141322">
    <property type="entry name" value="NfeD domain-like"/>
    <property type="match status" value="1"/>
</dbReference>
<evidence type="ECO:0000256" key="4">
    <source>
        <dbReference type="ARBA" id="ARBA00023136"/>
    </source>
</evidence>
<evidence type="ECO:0000259" key="6">
    <source>
        <dbReference type="Pfam" id="PF01957"/>
    </source>
</evidence>
<comment type="caution">
    <text evidence="7">The sequence shown here is derived from an EMBL/GenBank/DDBJ whole genome shotgun (WGS) entry which is preliminary data.</text>
</comment>
<dbReference type="Proteomes" id="UP000305282">
    <property type="component" value="Unassembled WGS sequence"/>
</dbReference>
<evidence type="ECO:0000256" key="2">
    <source>
        <dbReference type="ARBA" id="ARBA00022692"/>
    </source>
</evidence>
<feature type="transmembrane region" description="Helical" evidence="5">
    <location>
        <begin position="7"/>
        <end position="40"/>
    </location>
</feature>
<dbReference type="PANTHER" id="PTHR33507">
    <property type="entry name" value="INNER MEMBRANE PROTEIN YBBJ"/>
    <property type="match status" value="1"/>
</dbReference>
<dbReference type="Pfam" id="PF01957">
    <property type="entry name" value="NfeD"/>
    <property type="match status" value="1"/>
</dbReference>